<gene>
    <name evidence="2" type="ORF">SAMN05216582_10595</name>
</gene>
<evidence type="ECO:0000313" key="2">
    <source>
        <dbReference type="EMBL" id="SHK48662.1"/>
    </source>
</evidence>
<reference evidence="2 3" key="1">
    <citation type="submission" date="2016-11" db="EMBL/GenBank/DDBJ databases">
        <authorList>
            <person name="Jaros S."/>
            <person name="Januszkiewicz K."/>
            <person name="Wedrychowicz H."/>
        </authorList>
    </citation>
    <scope>NUCLEOTIDE SEQUENCE [LARGE SCALE GENOMIC DNA]</scope>
    <source>
        <strain evidence="2 3">HD4</strain>
    </source>
</reference>
<dbReference type="AlphaFoldDB" id="A0A1M6SV98"/>
<name>A0A1M6SV98_SELRU</name>
<proteinExistence type="predicted"/>
<accession>A0A1M6SV98</accession>
<sequence>MKKIFASLAAGMIVASAVPALAADSNAAGNDRPGYCRQAGDNWCGGGHGRHGHRGYCWDDNQQGK</sequence>
<feature type="signal peptide" evidence="1">
    <location>
        <begin position="1"/>
        <end position="22"/>
    </location>
</feature>
<dbReference type="EMBL" id="FRBC01000005">
    <property type="protein sequence ID" value="SHK48662.1"/>
    <property type="molecule type" value="Genomic_DNA"/>
</dbReference>
<feature type="chain" id="PRO_5013020005" evidence="1">
    <location>
        <begin position="23"/>
        <end position="65"/>
    </location>
</feature>
<dbReference type="OrthoDB" id="9944021at2"/>
<organism evidence="2 3">
    <name type="scientific">Selenomonas ruminantium</name>
    <dbReference type="NCBI Taxonomy" id="971"/>
    <lineage>
        <taxon>Bacteria</taxon>
        <taxon>Bacillati</taxon>
        <taxon>Bacillota</taxon>
        <taxon>Negativicutes</taxon>
        <taxon>Selenomonadales</taxon>
        <taxon>Selenomonadaceae</taxon>
        <taxon>Selenomonas</taxon>
    </lineage>
</organism>
<evidence type="ECO:0000313" key="3">
    <source>
        <dbReference type="Proteomes" id="UP000184263"/>
    </source>
</evidence>
<keyword evidence="1" id="KW-0732">Signal</keyword>
<evidence type="ECO:0000256" key="1">
    <source>
        <dbReference type="SAM" id="SignalP"/>
    </source>
</evidence>
<dbReference type="Proteomes" id="UP000184263">
    <property type="component" value="Unassembled WGS sequence"/>
</dbReference>
<dbReference type="RefSeq" id="WP_073088509.1">
    <property type="nucleotide sequence ID" value="NZ_FRBC01000005.1"/>
</dbReference>
<protein>
    <submittedName>
        <fullName evidence="2">Uncharacterized protein</fullName>
    </submittedName>
</protein>